<dbReference type="EMBL" id="JAUOZS010000001">
    <property type="protein sequence ID" value="MDT8899640.1"/>
    <property type="molecule type" value="Genomic_DNA"/>
</dbReference>
<evidence type="ECO:0000313" key="1">
    <source>
        <dbReference type="EMBL" id="MDT8899640.1"/>
    </source>
</evidence>
<dbReference type="Proteomes" id="UP001254848">
    <property type="component" value="Unassembled WGS sequence"/>
</dbReference>
<gene>
    <name evidence="1" type="ORF">Q4T40_00070</name>
</gene>
<protein>
    <submittedName>
        <fullName evidence="1">Uncharacterized protein</fullName>
    </submittedName>
</protein>
<organism evidence="1 2">
    <name type="scientific">Anaeroselena agilis</name>
    <dbReference type="NCBI Taxonomy" id="3063788"/>
    <lineage>
        <taxon>Bacteria</taxon>
        <taxon>Bacillati</taxon>
        <taxon>Bacillota</taxon>
        <taxon>Negativicutes</taxon>
        <taxon>Acetonemataceae</taxon>
        <taxon>Anaeroselena</taxon>
    </lineage>
</organism>
<accession>A0ABU3NS46</accession>
<dbReference type="RefSeq" id="WP_413778211.1">
    <property type="nucleotide sequence ID" value="NZ_JAUOZS010000001.1"/>
</dbReference>
<evidence type="ECO:0000313" key="2">
    <source>
        <dbReference type="Proteomes" id="UP001254848"/>
    </source>
</evidence>
<comment type="caution">
    <text evidence="1">The sequence shown here is derived from an EMBL/GenBank/DDBJ whole genome shotgun (WGS) entry which is preliminary data.</text>
</comment>
<keyword evidence="2" id="KW-1185">Reference proteome</keyword>
<reference evidence="1 2" key="1">
    <citation type="submission" date="2023-07" db="EMBL/GenBank/DDBJ databases">
        <title>The novel representative of Negativicutes class, Anaeroselena agilis gen. nov. sp. nov.</title>
        <authorList>
            <person name="Prokofeva M.I."/>
            <person name="Elcheninov A.G."/>
            <person name="Klyukina A."/>
            <person name="Kublanov I.V."/>
            <person name="Frolov E.N."/>
            <person name="Podosokorskaya O.A."/>
        </authorList>
    </citation>
    <scope>NUCLEOTIDE SEQUENCE [LARGE SCALE GENOMIC DNA]</scope>
    <source>
        <strain evidence="1 2">4137-cl</strain>
    </source>
</reference>
<name>A0ABU3NS46_9FIRM</name>
<proteinExistence type="predicted"/>
<sequence length="96" mass="10593">MMGHARRGAQVRNAGFSAERFASIPVLVGFARSRLHHAKPIKMTTKTWQASFSATKRLTRLVLLDSLKATANMDILFALIESPTKEVIGKVKDGLK</sequence>